<dbReference type="GO" id="GO:0008897">
    <property type="term" value="F:holo-[acyl-carrier-protein] synthase activity"/>
    <property type="evidence" value="ECO:0007669"/>
    <property type="project" value="InterPro"/>
</dbReference>
<feature type="domain" description="4'-phosphopantetheinyl transferase" evidence="3">
    <location>
        <begin position="124"/>
        <end position="190"/>
    </location>
</feature>
<dbReference type="AlphaFoldDB" id="A0AB39T254"/>
<dbReference type="InterPro" id="IPR037143">
    <property type="entry name" value="4-PPantetheinyl_Trfase_dom_sf"/>
</dbReference>
<dbReference type="PANTHER" id="PTHR12215:SF10">
    <property type="entry name" value="L-AMINOADIPATE-SEMIALDEHYDE DEHYDROGENASE-PHOSPHOPANTETHEINYL TRANSFERASE"/>
    <property type="match status" value="1"/>
</dbReference>
<evidence type="ECO:0000256" key="1">
    <source>
        <dbReference type="ARBA" id="ARBA00010990"/>
    </source>
</evidence>
<reference evidence="4" key="1">
    <citation type="submission" date="2024-07" db="EMBL/GenBank/DDBJ databases">
        <authorList>
            <person name="Yu S.T."/>
        </authorList>
    </citation>
    <scope>NUCLEOTIDE SEQUENCE</scope>
    <source>
        <strain evidence="4">R44</strain>
    </source>
</reference>
<evidence type="ECO:0000259" key="3">
    <source>
        <dbReference type="Pfam" id="PF01648"/>
    </source>
</evidence>
<organism evidence="4">
    <name type="scientific">Streptomyces sp. R44</name>
    <dbReference type="NCBI Taxonomy" id="3238633"/>
    <lineage>
        <taxon>Bacteria</taxon>
        <taxon>Bacillati</taxon>
        <taxon>Actinomycetota</taxon>
        <taxon>Actinomycetes</taxon>
        <taxon>Kitasatosporales</taxon>
        <taxon>Streptomycetaceae</taxon>
        <taxon>Streptomyces</taxon>
    </lineage>
</organism>
<dbReference type="InterPro" id="IPR008278">
    <property type="entry name" value="4-PPantetheinyl_Trfase_dom"/>
</dbReference>
<dbReference type="SUPFAM" id="SSF56214">
    <property type="entry name" value="4'-phosphopantetheinyl transferase"/>
    <property type="match status" value="2"/>
</dbReference>
<accession>A0AB39T254</accession>
<gene>
    <name evidence="4" type="ORF">AB5J54_18640</name>
</gene>
<dbReference type="RefSeq" id="WP_369145041.1">
    <property type="nucleotide sequence ID" value="NZ_CP163444.1"/>
</dbReference>
<sequence length="232" mass="24336">MGTSLTPSRGTGADDTLDVRVWALPVPPPSAALDPGVLDEEERRRAAAFVRDEDRHLYGFAHIALRTVLAALTGIAPGALRFDRAPCPCCDGPHGRPVLRSAAAPEFSLSHTRGLVVIGVAPVPVGVDAEPLPKAGTAEELAKVLHPAERQEVEAASPQDRPAVFARLWARKEAYLKGLGTGLGRDLDADDVRGPLPGWHLTDLAVGPGHAAAVAVASPAPYEVRVHRGLPG</sequence>
<evidence type="ECO:0000313" key="4">
    <source>
        <dbReference type="EMBL" id="XDQ72396.1"/>
    </source>
</evidence>
<dbReference type="GO" id="GO:0005829">
    <property type="term" value="C:cytosol"/>
    <property type="evidence" value="ECO:0007669"/>
    <property type="project" value="TreeGrafter"/>
</dbReference>
<evidence type="ECO:0000256" key="2">
    <source>
        <dbReference type="ARBA" id="ARBA00022679"/>
    </source>
</evidence>
<name>A0AB39T254_9ACTN</name>
<dbReference type="InterPro" id="IPR050559">
    <property type="entry name" value="P-Pant_transferase_sf"/>
</dbReference>
<dbReference type="GO" id="GO:0019878">
    <property type="term" value="P:lysine biosynthetic process via aminoadipic acid"/>
    <property type="evidence" value="ECO:0007669"/>
    <property type="project" value="TreeGrafter"/>
</dbReference>
<dbReference type="Gene3D" id="3.90.470.20">
    <property type="entry name" value="4'-phosphopantetheinyl transferase domain"/>
    <property type="match status" value="2"/>
</dbReference>
<protein>
    <submittedName>
        <fullName evidence="4">4'-phosphopantetheinyl transferase superfamily protein</fullName>
    </submittedName>
</protein>
<dbReference type="GO" id="GO:0000287">
    <property type="term" value="F:magnesium ion binding"/>
    <property type="evidence" value="ECO:0007669"/>
    <property type="project" value="InterPro"/>
</dbReference>
<comment type="similarity">
    <text evidence="1">Belongs to the P-Pant transferase superfamily. Gsp/Sfp/HetI/AcpT family.</text>
</comment>
<dbReference type="Pfam" id="PF01648">
    <property type="entry name" value="ACPS"/>
    <property type="match status" value="1"/>
</dbReference>
<dbReference type="PANTHER" id="PTHR12215">
    <property type="entry name" value="PHOSPHOPANTETHEINE TRANSFERASE"/>
    <property type="match status" value="1"/>
</dbReference>
<dbReference type="EMBL" id="CP163444">
    <property type="protein sequence ID" value="XDQ72396.1"/>
    <property type="molecule type" value="Genomic_DNA"/>
</dbReference>
<keyword evidence="2 4" id="KW-0808">Transferase</keyword>
<proteinExistence type="inferred from homology"/>